<protein>
    <submittedName>
        <fullName evidence="7">Serine/threonine protein kinase</fullName>
    </submittedName>
</protein>
<evidence type="ECO:0000313" key="8">
    <source>
        <dbReference type="Proteomes" id="UP000219452"/>
    </source>
</evidence>
<dbReference type="EMBL" id="OCNH01000005">
    <property type="protein sequence ID" value="SOD96129.1"/>
    <property type="molecule type" value="Genomic_DNA"/>
</dbReference>
<dbReference type="GO" id="GO:0005737">
    <property type="term" value="C:cytoplasm"/>
    <property type="evidence" value="ECO:0007669"/>
    <property type="project" value="TreeGrafter"/>
</dbReference>
<dbReference type="Gene3D" id="1.10.510.10">
    <property type="entry name" value="Transferase(Phosphotransferase) domain 1"/>
    <property type="match status" value="1"/>
</dbReference>
<dbReference type="GO" id="GO:0004674">
    <property type="term" value="F:protein serine/threonine kinase activity"/>
    <property type="evidence" value="ECO:0007669"/>
    <property type="project" value="UniProtKB-KW"/>
</dbReference>
<dbReference type="Proteomes" id="UP000219452">
    <property type="component" value="Unassembled WGS sequence"/>
</dbReference>
<dbReference type="GO" id="GO:0005524">
    <property type="term" value="F:ATP binding"/>
    <property type="evidence" value="ECO:0007669"/>
    <property type="project" value="UniProtKB-KW"/>
</dbReference>
<gene>
    <name evidence="7" type="ORF">SAMN06269250_5152</name>
</gene>
<dbReference type="InterPro" id="IPR011009">
    <property type="entry name" value="Kinase-like_dom_sf"/>
</dbReference>
<dbReference type="PANTHER" id="PTHR11042">
    <property type="entry name" value="EUKARYOTIC TRANSLATION INITIATION FACTOR 2-ALPHA KINASE EIF2-ALPHA KINASE -RELATED"/>
    <property type="match status" value="1"/>
</dbReference>
<sequence>MLQDYIPDEKFNFHKLNNTYKEILLEGFFGRGECTFHTSGMCGEIFLFDYGANSFPRHTCIKLPKPIAGVSKEESARRFVRELELQLSFYHNRFVHWAFDFDSFFDIPIASFKYWGNDLANLIRTAQLSQVSKYSLLFYICIGLRHCYRRGLIAHQDLKPANIFIQNIKNDVVGLPNLDIYDFAIIADFGLANASIDCGIYDGSRPYMAPEQWKKLRLTQATDVFALGVIFYELITNGYHPVGIKLSDFWPKAQHGNSGKWTKKDKWEKWIKNDCKIELLEDGVSINETVFKFIKRMLSVEPSLRPSIDDTIQFLLNQINDISTESCFQLKFLVNHFEVESSKTSDLQVDWPDLFKKWKEFKERFK</sequence>
<keyword evidence="7" id="KW-0723">Serine/threonine-protein kinase</keyword>
<feature type="domain" description="Protein kinase" evidence="6">
    <location>
        <begin position="18"/>
        <end position="315"/>
    </location>
</feature>
<dbReference type="SMART" id="SM00220">
    <property type="entry name" value="S_TKc"/>
    <property type="match status" value="1"/>
</dbReference>
<comment type="similarity">
    <text evidence="5">Belongs to the protein kinase superfamily. Ser/Thr protein kinase family. GCN2 subfamily.</text>
</comment>
<reference evidence="8" key="1">
    <citation type="submission" date="2017-09" db="EMBL/GenBank/DDBJ databases">
        <authorList>
            <person name="Varghese N."/>
            <person name="Submissions S."/>
        </authorList>
    </citation>
    <scope>NUCLEOTIDE SEQUENCE [LARGE SCALE GENOMIC DNA]</scope>
    <source>
        <strain evidence="8">DSM 29961</strain>
    </source>
</reference>
<dbReference type="InterPro" id="IPR008271">
    <property type="entry name" value="Ser/Thr_kinase_AS"/>
</dbReference>
<dbReference type="InterPro" id="IPR000719">
    <property type="entry name" value="Prot_kinase_dom"/>
</dbReference>
<keyword evidence="4" id="KW-0067">ATP-binding</keyword>
<proteinExistence type="inferred from homology"/>
<name>A0A286GM15_9BACT</name>
<dbReference type="PROSITE" id="PS50011">
    <property type="entry name" value="PROTEIN_KINASE_DOM"/>
    <property type="match status" value="1"/>
</dbReference>
<dbReference type="AlphaFoldDB" id="A0A286GM15"/>
<dbReference type="RefSeq" id="WP_097129677.1">
    <property type="nucleotide sequence ID" value="NZ_OCNH01000005.1"/>
</dbReference>
<organism evidence="7 8">
    <name type="scientific">Spirosoma fluviale</name>
    <dbReference type="NCBI Taxonomy" id="1597977"/>
    <lineage>
        <taxon>Bacteria</taxon>
        <taxon>Pseudomonadati</taxon>
        <taxon>Bacteroidota</taxon>
        <taxon>Cytophagia</taxon>
        <taxon>Cytophagales</taxon>
        <taxon>Cytophagaceae</taxon>
        <taxon>Spirosoma</taxon>
    </lineage>
</organism>
<evidence type="ECO:0000313" key="7">
    <source>
        <dbReference type="EMBL" id="SOD96129.1"/>
    </source>
</evidence>
<evidence type="ECO:0000256" key="4">
    <source>
        <dbReference type="ARBA" id="ARBA00022840"/>
    </source>
</evidence>
<dbReference type="PROSITE" id="PS00108">
    <property type="entry name" value="PROTEIN_KINASE_ST"/>
    <property type="match status" value="1"/>
</dbReference>
<keyword evidence="3 7" id="KW-0418">Kinase</keyword>
<evidence type="ECO:0000259" key="6">
    <source>
        <dbReference type="PROSITE" id="PS50011"/>
    </source>
</evidence>
<accession>A0A286GM15</accession>
<dbReference type="SUPFAM" id="SSF56112">
    <property type="entry name" value="Protein kinase-like (PK-like)"/>
    <property type="match status" value="1"/>
</dbReference>
<keyword evidence="8" id="KW-1185">Reference proteome</keyword>
<dbReference type="InterPro" id="IPR050339">
    <property type="entry name" value="CC_SR_Kinase"/>
</dbReference>
<keyword evidence="2" id="KW-0547">Nucleotide-binding</keyword>
<dbReference type="OrthoDB" id="9813021at2"/>
<evidence type="ECO:0000256" key="2">
    <source>
        <dbReference type="ARBA" id="ARBA00022741"/>
    </source>
</evidence>
<evidence type="ECO:0000256" key="5">
    <source>
        <dbReference type="ARBA" id="ARBA00037982"/>
    </source>
</evidence>
<evidence type="ECO:0000256" key="1">
    <source>
        <dbReference type="ARBA" id="ARBA00022679"/>
    </source>
</evidence>
<dbReference type="Pfam" id="PF00069">
    <property type="entry name" value="Pkinase"/>
    <property type="match status" value="1"/>
</dbReference>
<evidence type="ECO:0000256" key="3">
    <source>
        <dbReference type="ARBA" id="ARBA00022777"/>
    </source>
</evidence>
<keyword evidence="1" id="KW-0808">Transferase</keyword>